<gene>
    <name evidence="1" type="ORF">HHJ78_00465</name>
</gene>
<dbReference type="PANTHER" id="PTHR13593">
    <property type="match status" value="1"/>
</dbReference>
<dbReference type="PANTHER" id="PTHR13593:SF113">
    <property type="entry name" value="SI:DKEY-266F7.9"/>
    <property type="match status" value="1"/>
</dbReference>
<organism evidence="1 2">
    <name type="scientific">Mobiluncus mulieris</name>
    <dbReference type="NCBI Taxonomy" id="2052"/>
    <lineage>
        <taxon>Bacteria</taxon>
        <taxon>Bacillati</taxon>
        <taxon>Actinomycetota</taxon>
        <taxon>Actinomycetes</taxon>
        <taxon>Actinomycetales</taxon>
        <taxon>Actinomycetaceae</taxon>
        <taxon>Mobiluncus</taxon>
    </lineage>
</organism>
<protein>
    <submittedName>
        <fullName evidence="1">Phospholipase</fullName>
    </submittedName>
</protein>
<dbReference type="InterPro" id="IPR051057">
    <property type="entry name" value="PI-PLC_domain"/>
</dbReference>
<dbReference type="RefSeq" id="WP_169771339.1">
    <property type="nucleotide sequence ID" value="NZ_JABCUR010000001.1"/>
</dbReference>
<dbReference type="EMBL" id="JABCUR010000001">
    <property type="protein sequence ID" value="NMW64049.1"/>
    <property type="molecule type" value="Genomic_DNA"/>
</dbReference>
<proteinExistence type="predicted"/>
<comment type="caution">
    <text evidence="1">The sequence shown here is derived from an EMBL/GenBank/DDBJ whole genome shotgun (WGS) entry which is preliminary data.</text>
</comment>
<evidence type="ECO:0000313" key="2">
    <source>
        <dbReference type="Proteomes" id="UP000578252"/>
    </source>
</evidence>
<dbReference type="Proteomes" id="UP000578252">
    <property type="component" value="Unassembled WGS sequence"/>
</dbReference>
<dbReference type="SUPFAM" id="SSF51695">
    <property type="entry name" value="PLC-like phosphodiesterases"/>
    <property type="match status" value="1"/>
</dbReference>
<dbReference type="GO" id="GO:0008081">
    <property type="term" value="F:phosphoric diester hydrolase activity"/>
    <property type="evidence" value="ECO:0007669"/>
    <property type="project" value="InterPro"/>
</dbReference>
<dbReference type="AlphaFoldDB" id="A0A7Y0TZ88"/>
<evidence type="ECO:0000313" key="1">
    <source>
        <dbReference type="EMBL" id="NMW64049.1"/>
    </source>
</evidence>
<accession>A0A7Y0TZ88</accession>
<dbReference type="PROSITE" id="PS50007">
    <property type="entry name" value="PIPLC_X_DOMAIN"/>
    <property type="match status" value="1"/>
</dbReference>
<dbReference type="GO" id="GO:0006629">
    <property type="term" value="P:lipid metabolic process"/>
    <property type="evidence" value="ECO:0007669"/>
    <property type="project" value="InterPro"/>
</dbReference>
<reference evidence="1 2" key="1">
    <citation type="submission" date="2020-04" db="EMBL/GenBank/DDBJ databases">
        <title>Antimicrobial susceptibility and clonality of vaginal-derived multi-drug resistant Mobiluncus isolates in China.</title>
        <authorList>
            <person name="Zhang X."/>
        </authorList>
    </citation>
    <scope>NUCLEOTIDE SEQUENCE [LARGE SCALE GENOMIC DNA]</scope>
    <source>
        <strain evidence="1 2">13</strain>
    </source>
</reference>
<dbReference type="Gene3D" id="3.20.20.190">
    <property type="entry name" value="Phosphatidylinositol (PI) phosphodiesterase"/>
    <property type="match status" value="1"/>
</dbReference>
<name>A0A7Y0TZ88_9ACTO</name>
<dbReference type="InterPro" id="IPR017946">
    <property type="entry name" value="PLC-like_Pdiesterase_TIM-brl"/>
</dbReference>
<sequence length="238" mass="27711">MHLEEQLKSGVRFLDLRIRSTLVAAHREWISDIKAVDILQTIRKFLTSHPSEFLLVRFQNANENKDDFPEYCDNLVGLIRDNRDMFYLWDKHDSTAISELTLDQLCGKVLALECAPSQYNSVYLQNCQWAYPWHEAQKLQIQDLWDGPSLEDKKKAIYELMQNRSSSTLRLNHISATNGEIGFPDAYAQELNPWVFDIYSSQQSEVKLSSQVMIFDYLTPELTQGILAYGQRNITRNR</sequence>